<dbReference type="InParanoid" id="S8EAY7"/>
<accession>S8EAY7</accession>
<keyword evidence="3" id="KW-0808">Transferase</keyword>
<keyword evidence="4 9" id="KW-0547">Nucleotide-binding</keyword>
<dbReference type="GO" id="GO:0050684">
    <property type="term" value="P:regulation of mRNA processing"/>
    <property type="evidence" value="ECO:0007669"/>
    <property type="project" value="TreeGrafter"/>
</dbReference>
<evidence type="ECO:0000256" key="1">
    <source>
        <dbReference type="ARBA" id="ARBA00012513"/>
    </source>
</evidence>
<dbReference type="PROSITE" id="PS00107">
    <property type="entry name" value="PROTEIN_KINASE_ATP"/>
    <property type="match status" value="1"/>
</dbReference>
<dbReference type="PROSITE" id="PS50011">
    <property type="entry name" value="PROTEIN_KINASE_DOM"/>
    <property type="match status" value="1"/>
</dbReference>
<evidence type="ECO:0000259" key="10">
    <source>
        <dbReference type="PROSITE" id="PS50011"/>
    </source>
</evidence>
<dbReference type="InterPro" id="IPR017441">
    <property type="entry name" value="Protein_kinase_ATP_BS"/>
</dbReference>
<dbReference type="SUPFAM" id="SSF56112">
    <property type="entry name" value="Protein kinase-like (PK-like)"/>
    <property type="match status" value="1"/>
</dbReference>
<dbReference type="HOGENOM" id="CLU_000288_81_1_1"/>
<dbReference type="InterPro" id="IPR051334">
    <property type="entry name" value="SRPK"/>
</dbReference>
<keyword evidence="6 9" id="KW-0067">ATP-binding</keyword>
<evidence type="ECO:0000256" key="2">
    <source>
        <dbReference type="ARBA" id="ARBA00022527"/>
    </source>
</evidence>
<gene>
    <name evidence="11" type="ORF">FOMPIDRAFT_1023051</name>
</gene>
<evidence type="ECO:0000256" key="5">
    <source>
        <dbReference type="ARBA" id="ARBA00022777"/>
    </source>
</evidence>
<protein>
    <recommendedName>
        <fullName evidence="1">non-specific serine/threonine protein kinase</fullName>
        <ecNumber evidence="1">2.7.11.1</ecNumber>
    </recommendedName>
</protein>
<dbReference type="EMBL" id="KE504139">
    <property type="protein sequence ID" value="EPT01748.1"/>
    <property type="molecule type" value="Genomic_DNA"/>
</dbReference>
<dbReference type="PANTHER" id="PTHR47634:SF9">
    <property type="entry name" value="PROTEIN KINASE DOMAIN-CONTAINING PROTEIN-RELATED"/>
    <property type="match status" value="1"/>
</dbReference>
<dbReference type="PANTHER" id="PTHR47634">
    <property type="entry name" value="PROTEIN KINASE DOMAIN-CONTAINING PROTEIN-RELATED"/>
    <property type="match status" value="1"/>
</dbReference>
<evidence type="ECO:0000256" key="8">
    <source>
        <dbReference type="ARBA" id="ARBA00048679"/>
    </source>
</evidence>
<evidence type="ECO:0000256" key="9">
    <source>
        <dbReference type="PROSITE-ProRule" id="PRU10141"/>
    </source>
</evidence>
<dbReference type="SMART" id="SM00220">
    <property type="entry name" value="S_TKc"/>
    <property type="match status" value="1"/>
</dbReference>
<keyword evidence="12" id="KW-1185">Reference proteome</keyword>
<dbReference type="GO" id="GO:0005524">
    <property type="term" value="F:ATP binding"/>
    <property type="evidence" value="ECO:0007669"/>
    <property type="project" value="UniProtKB-UniRule"/>
</dbReference>
<feature type="binding site" evidence="9">
    <location>
        <position position="90"/>
    </location>
    <ligand>
        <name>ATP</name>
        <dbReference type="ChEBI" id="CHEBI:30616"/>
    </ligand>
</feature>
<keyword evidence="5" id="KW-0418">Kinase</keyword>
<dbReference type="OrthoDB" id="5979581at2759"/>
<dbReference type="AlphaFoldDB" id="S8EAY7"/>
<comment type="catalytic activity">
    <reaction evidence="7">
        <text>L-threonyl-[protein] + ATP = O-phospho-L-threonyl-[protein] + ADP + H(+)</text>
        <dbReference type="Rhea" id="RHEA:46608"/>
        <dbReference type="Rhea" id="RHEA-COMP:11060"/>
        <dbReference type="Rhea" id="RHEA-COMP:11605"/>
        <dbReference type="ChEBI" id="CHEBI:15378"/>
        <dbReference type="ChEBI" id="CHEBI:30013"/>
        <dbReference type="ChEBI" id="CHEBI:30616"/>
        <dbReference type="ChEBI" id="CHEBI:61977"/>
        <dbReference type="ChEBI" id="CHEBI:456216"/>
        <dbReference type="EC" id="2.7.11.1"/>
    </reaction>
</comment>
<dbReference type="Proteomes" id="UP000015241">
    <property type="component" value="Unassembled WGS sequence"/>
</dbReference>
<name>S8EAY7_FOMSC</name>
<evidence type="ECO:0000256" key="6">
    <source>
        <dbReference type="ARBA" id="ARBA00022840"/>
    </source>
</evidence>
<dbReference type="EC" id="2.7.11.1" evidence="1"/>
<feature type="domain" description="Protein kinase" evidence="10">
    <location>
        <begin position="61"/>
        <end position="406"/>
    </location>
</feature>
<evidence type="ECO:0000256" key="4">
    <source>
        <dbReference type="ARBA" id="ARBA00022741"/>
    </source>
</evidence>
<dbReference type="Gene3D" id="1.10.510.10">
    <property type="entry name" value="Transferase(Phosphotransferase) domain 1"/>
    <property type="match status" value="1"/>
</dbReference>
<sequence length="414" mass="47795">MSSLLRATRRLLQKPLLPRTFPTSGFTVVPGSRLVEEETWDWYSPDEFYPVRIGEVFKSQYQIVGKLGYGAYATVWLCRDLVKHRHVALKIGAHRALSSELSVSRYLRTIRTSHVGSTLVRQMLDEFEVPRQVRKYQAIVYSPLAITLRGFRKLFPSQSLDVDLLKMVLQHILTALDFLHNDARVIHTDIQEKNILLGLDDNTAMDDCIKFEQQELDSPSPRKIDGDRVIHTSRSLVPRIYEYGRPVLCDLGEARFGKYDPSSDIQPYQYRAPEVILDMPWDHKADIWNVGVLIWDLFENGNLFKTTGGPENKEDNIYHLAHMIALLGPPPKDFVERTQTGRPWGWFDEKGNWKGAVDIPNTSLEDAEKKLAGEDKVMFLRFVRRMLRWKPEERASAKELLYDPWLNAAELSVK</sequence>
<dbReference type="STRING" id="743788.S8EAY7"/>
<proteinExistence type="predicted"/>
<evidence type="ECO:0000256" key="7">
    <source>
        <dbReference type="ARBA" id="ARBA00047899"/>
    </source>
</evidence>
<comment type="catalytic activity">
    <reaction evidence="8">
        <text>L-seryl-[protein] + ATP = O-phospho-L-seryl-[protein] + ADP + H(+)</text>
        <dbReference type="Rhea" id="RHEA:17989"/>
        <dbReference type="Rhea" id="RHEA-COMP:9863"/>
        <dbReference type="Rhea" id="RHEA-COMP:11604"/>
        <dbReference type="ChEBI" id="CHEBI:15378"/>
        <dbReference type="ChEBI" id="CHEBI:29999"/>
        <dbReference type="ChEBI" id="CHEBI:30616"/>
        <dbReference type="ChEBI" id="CHEBI:83421"/>
        <dbReference type="ChEBI" id="CHEBI:456216"/>
        <dbReference type="EC" id="2.7.11.1"/>
    </reaction>
</comment>
<dbReference type="GO" id="GO:0004674">
    <property type="term" value="F:protein serine/threonine kinase activity"/>
    <property type="evidence" value="ECO:0007669"/>
    <property type="project" value="UniProtKB-KW"/>
</dbReference>
<evidence type="ECO:0000256" key="3">
    <source>
        <dbReference type="ARBA" id="ARBA00022679"/>
    </source>
</evidence>
<dbReference type="InterPro" id="IPR000719">
    <property type="entry name" value="Prot_kinase_dom"/>
</dbReference>
<keyword evidence="2" id="KW-0723">Serine/threonine-protein kinase</keyword>
<dbReference type="eggNOG" id="KOG1290">
    <property type="taxonomic scope" value="Eukaryota"/>
</dbReference>
<dbReference type="Gene3D" id="3.30.200.20">
    <property type="entry name" value="Phosphorylase Kinase, domain 1"/>
    <property type="match status" value="1"/>
</dbReference>
<evidence type="ECO:0000313" key="12">
    <source>
        <dbReference type="Proteomes" id="UP000015241"/>
    </source>
</evidence>
<evidence type="ECO:0000313" key="11">
    <source>
        <dbReference type="EMBL" id="EPT01748.1"/>
    </source>
</evidence>
<organism evidence="11 12">
    <name type="scientific">Fomitopsis schrenkii</name>
    <name type="common">Brown rot fungus</name>
    <dbReference type="NCBI Taxonomy" id="2126942"/>
    <lineage>
        <taxon>Eukaryota</taxon>
        <taxon>Fungi</taxon>
        <taxon>Dikarya</taxon>
        <taxon>Basidiomycota</taxon>
        <taxon>Agaricomycotina</taxon>
        <taxon>Agaricomycetes</taxon>
        <taxon>Polyporales</taxon>
        <taxon>Fomitopsis</taxon>
    </lineage>
</organism>
<dbReference type="GO" id="GO:0000245">
    <property type="term" value="P:spliceosomal complex assembly"/>
    <property type="evidence" value="ECO:0007669"/>
    <property type="project" value="TreeGrafter"/>
</dbReference>
<dbReference type="Pfam" id="PF00069">
    <property type="entry name" value="Pkinase"/>
    <property type="match status" value="2"/>
</dbReference>
<dbReference type="InterPro" id="IPR011009">
    <property type="entry name" value="Kinase-like_dom_sf"/>
</dbReference>
<reference evidence="11 12" key="1">
    <citation type="journal article" date="2012" name="Science">
        <title>The Paleozoic origin of enzymatic lignin decomposition reconstructed from 31 fungal genomes.</title>
        <authorList>
            <person name="Floudas D."/>
            <person name="Binder M."/>
            <person name="Riley R."/>
            <person name="Barry K."/>
            <person name="Blanchette R.A."/>
            <person name="Henrissat B."/>
            <person name="Martinez A.T."/>
            <person name="Otillar R."/>
            <person name="Spatafora J.W."/>
            <person name="Yadav J.S."/>
            <person name="Aerts A."/>
            <person name="Benoit I."/>
            <person name="Boyd A."/>
            <person name="Carlson A."/>
            <person name="Copeland A."/>
            <person name="Coutinho P.M."/>
            <person name="de Vries R.P."/>
            <person name="Ferreira P."/>
            <person name="Findley K."/>
            <person name="Foster B."/>
            <person name="Gaskell J."/>
            <person name="Glotzer D."/>
            <person name="Gorecki P."/>
            <person name="Heitman J."/>
            <person name="Hesse C."/>
            <person name="Hori C."/>
            <person name="Igarashi K."/>
            <person name="Jurgens J.A."/>
            <person name="Kallen N."/>
            <person name="Kersten P."/>
            <person name="Kohler A."/>
            <person name="Kuees U."/>
            <person name="Kumar T.K.A."/>
            <person name="Kuo A."/>
            <person name="LaButti K."/>
            <person name="Larrondo L.F."/>
            <person name="Lindquist E."/>
            <person name="Ling A."/>
            <person name="Lombard V."/>
            <person name="Lucas S."/>
            <person name="Lundell T."/>
            <person name="Martin R."/>
            <person name="McLaughlin D.J."/>
            <person name="Morgenstern I."/>
            <person name="Morin E."/>
            <person name="Murat C."/>
            <person name="Nagy L.G."/>
            <person name="Nolan M."/>
            <person name="Ohm R.A."/>
            <person name="Patyshakuliyeva A."/>
            <person name="Rokas A."/>
            <person name="Ruiz-Duenas F.J."/>
            <person name="Sabat G."/>
            <person name="Salamov A."/>
            <person name="Samejima M."/>
            <person name="Schmutz J."/>
            <person name="Slot J.C."/>
            <person name="St John F."/>
            <person name="Stenlid J."/>
            <person name="Sun H."/>
            <person name="Sun S."/>
            <person name="Syed K."/>
            <person name="Tsang A."/>
            <person name="Wiebenga A."/>
            <person name="Young D."/>
            <person name="Pisabarro A."/>
            <person name="Eastwood D.C."/>
            <person name="Martin F."/>
            <person name="Cullen D."/>
            <person name="Grigoriev I.V."/>
            <person name="Hibbett D.S."/>
        </authorList>
    </citation>
    <scope>NUCLEOTIDE SEQUENCE</scope>
    <source>
        <strain evidence="12">FP-58527</strain>
    </source>
</reference>